<dbReference type="GO" id="GO:0016758">
    <property type="term" value="F:hexosyltransferase activity"/>
    <property type="evidence" value="ECO:0007669"/>
    <property type="project" value="UniProtKB-ARBA"/>
</dbReference>
<organism evidence="2 3">
    <name type="scientific">Parabacteroides johnsonii DSM 18315</name>
    <dbReference type="NCBI Taxonomy" id="537006"/>
    <lineage>
        <taxon>Bacteria</taxon>
        <taxon>Pseudomonadati</taxon>
        <taxon>Bacteroidota</taxon>
        <taxon>Bacteroidia</taxon>
        <taxon>Bacteroidales</taxon>
        <taxon>Tannerellaceae</taxon>
        <taxon>Parabacteroides</taxon>
    </lineage>
</organism>
<dbReference type="EMBL" id="ABYH01000058">
    <property type="protein sequence ID" value="EEC97718.1"/>
    <property type="molecule type" value="Genomic_DNA"/>
</dbReference>
<comment type="caution">
    <text evidence="2">The sequence shown here is derived from an EMBL/GenBank/DDBJ whole genome shotgun (WGS) entry which is preliminary data.</text>
</comment>
<name>B7B759_9BACT</name>
<reference evidence="2 3" key="1">
    <citation type="submission" date="2008-10" db="EMBL/GenBank/DDBJ databases">
        <title>Draft genome sequence of Parabacteroides johnsonii (DSM 18315).</title>
        <authorList>
            <person name="Sudarsanam P."/>
            <person name="Ley R."/>
            <person name="Guruge J."/>
            <person name="Turnbaugh P.J."/>
            <person name="Mahowald M."/>
            <person name="Liep D."/>
            <person name="Gordon J."/>
        </authorList>
    </citation>
    <scope>NUCLEOTIDE SEQUENCE [LARGE SCALE GENOMIC DNA]</scope>
    <source>
        <strain evidence="2 3">DSM 18315</strain>
    </source>
</reference>
<keyword evidence="2" id="KW-0328">Glycosyltransferase</keyword>
<dbReference type="EC" id="2.4.-.-" evidence="2"/>
<dbReference type="AlphaFoldDB" id="B7B759"/>
<dbReference type="Proteomes" id="UP000005510">
    <property type="component" value="Unassembled WGS sequence"/>
</dbReference>
<dbReference type="InterPro" id="IPR029044">
    <property type="entry name" value="Nucleotide-diphossugar_trans"/>
</dbReference>
<dbReference type="STRING" id="537006.PRABACTJOHN_00856"/>
<dbReference type="HOGENOM" id="CLU_025996_2_0_10"/>
<dbReference type="GeneID" id="93409899"/>
<dbReference type="InterPro" id="IPR001173">
    <property type="entry name" value="Glyco_trans_2-like"/>
</dbReference>
<reference evidence="2 3" key="2">
    <citation type="submission" date="2008-10" db="EMBL/GenBank/DDBJ databases">
        <authorList>
            <person name="Fulton L."/>
            <person name="Clifton S."/>
            <person name="Fulton B."/>
            <person name="Xu J."/>
            <person name="Minx P."/>
            <person name="Pepin K.H."/>
            <person name="Johnson M."/>
            <person name="Bhonagiri V."/>
            <person name="Nash W.E."/>
            <person name="Mardis E.R."/>
            <person name="Wilson R.K."/>
        </authorList>
    </citation>
    <scope>NUCLEOTIDE SEQUENCE [LARGE SCALE GENOMIC DNA]</scope>
    <source>
        <strain evidence="2 3">DSM 18315</strain>
    </source>
</reference>
<gene>
    <name evidence="2" type="ORF">PRABACTJOHN_00856</name>
</gene>
<dbReference type="RefSeq" id="WP_008147071.1">
    <property type="nucleotide sequence ID" value="NZ_CP102285.1"/>
</dbReference>
<accession>B7B759</accession>
<dbReference type="Gene3D" id="3.90.550.10">
    <property type="entry name" value="Spore Coat Polysaccharide Biosynthesis Protein SpsA, Chain A"/>
    <property type="match status" value="1"/>
</dbReference>
<dbReference type="Pfam" id="PF00535">
    <property type="entry name" value="Glycos_transf_2"/>
    <property type="match status" value="1"/>
</dbReference>
<sequence length="317" mass="36626">MNVIEKISVVMCTYNGEKYIRQQLDSILQQTYPIHEIIINDDISTDKTVDIIKEYMIRHDNIHLFVNSKRLGAHPNFMVALEKASGNYIAISDQDDIWELTKIEKQIACIKGYTLCFSLSRAFGDGVEAYTECRVPNTNVFRLLFYPVIPGHAMLFERSVLSHIPKTDYVVYDLLLALAANLFGGIVACPEVLNLHRRHNSAFSYSMPKNYNKSIFNVFNYICSGITGYFQKRDKIRRHFSAMNYLLSAFDPNGQDELLKDALLFSQCMFKGSFSSILETSRICFKRRNEIFYAKTKDNTTLKIRALLWPLLCSEYY</sequence>
<feature type="domain" description="Glycosyltransferase 2-like" evidence="1">
    <location>
        <begin position="8"/>
        <end position="131"/>
    </location>
</feature>
<proteinExistence type="predicted"/>
<keyword evidence="2" id="KW-0808">Transferase</keyword>
<dbReference type="CAZy" id="GT2">
    <property type="family name" value="Glycosyltransferase Family 2"/>
</dbReference>
<dbReference type="SUPFAM" id="SSF53448">
    <property type="entry name" value="Nucleotide-diphospho-sugar transferases"/>
    <property type="match status" value="1"/>
</dbReference>
<dbReference type="PANTHER" id="PTHR22916:SF3">
    <property type="entry name" value="UDP-GLCNAC:BETAGAL BETA-1,3-N-ACETYLGLUCOSAMINYLTRANSFERASE-LIKE PROTEIN 1"/>
    <property type="match status" value="1"/>
</dbReference>
<dbReference type="PANTHER" id="PTHR22916">
    <property type="entry name" value="GLYCOSYLTRANSFERASE"/>
    <property type="match status" value="1"/>
</dbReference>
<evidence type="ECO:0000313" key="3">
    <source>
        <dbReference type="Proteomes" id="UP000005510"/>
    </source>
</evidence>
<evidence type="ECO:0000259" key="1">
    <source>
        <dbReference type="Pfam" id="PF00535"/>
    </source>
</evidence>
<evidence type="ECO:0000313" key="2">
    <source>
        <dbReference type="EMBL" id="EEC97718.1"/>
    </source>
</evidence>
<protein>
    <submittedName>
        <fullName evidence="2">Glycosyltransferase, group 2 family protein</fullName>
        <ecNumber evidence="2">2.4.-.-</ecNumber>
    </submittedName>
</protein>